<keyword evidence="9" id="KW-0472">Membrane</keyword>
<dbReference type="PRINTS" id="PR00045">
    <property type="entry name" value="SIGMA54FCT"/>
</dbReference>
<comment type="similarity">
    <text evidence="1">Belongs to the sigma-54 factor family.</text>
</comment>
<evidence type="ECO:0000256" key="1">
    <source>
        <dbReference type="ARBA" id="ARBA00008798"/>
    </source>
</evidence>
<dbReference type="PIRSF" id="PIRSF000774">
    <property type="entry name" value="RpoN"/>
    <property type="match status" value="1"/>
</dbReference>
<dbReference type="PROSITE" id="PS00717">
    <property type="entry name" value="SIGMA54_1"/>
    <property type="match status" value="1"/>
</dbReference>
<dbReference type="InterPro" id="IPR007046">
    <property type="entry name" value="RNA_pol_sigma_54_core-bd"/>
</dbReference>
<dbReference type="Pfam" id="PF04963">
    <property type="entry name" value="Sigma54_CBD"/>
    <property type="match status" value="1"/>
</dbReference>
<dbReference type="Pfam" id="PF04552">
    <property type="entry name" value="Sigma54_DBD"/>
    <property type="match status" value="1"/>
</dbReference>
<keyword evidence="5" id="KW-0805">Transcription regulation</keyword>
<evidence type="ECO:0000256" key="8">
    <source>
        <dbReference type="ARBA" id="ARBA00023163"/>
    </source>
</evidence>
<dbReference type="Gene3D" id="1.10.10.60">
    <property type="entry name" value="Homeodomain-like"/>
    <property type="match status" value="1"/>
</dbReference>
<keyword evidence="9" id="KW-0812">Transmembrane</keyword>
<evidence type="ECO:0000256" key="4">
    <source>
        <dbReference type="ARBA" id="ARBA00022695"/>
    </source>
</evidence>
<keyword evidence="7" id="KW-0238">DNA-binding</keyword>
<proteinExistence type="inferred from homology"/>
<name>A0ABX1Y2I3_9BACL</name>
<dbReference type="PANTHER" id="PTHR32248:SF4">
    <property type="entry name" value="RNA POLYMERASE SIGMA-54 FACTOR"/>
    <property type="match status" value="1"/>
</dbReference>
<keyword evidence="9" id="KW-1133">Transmembrane helix</keyword>
<evidence type="ECO:0000259" key="11">
    <source>
        <dbReference type="Pfam" id="PF04963"/>
    </source>
</evidence>
<keyword evidence="3" id="KW-0808">Transferase</keyword>
<dbReference type="PROSITE" id="PS50044">
    <property type="entry name" value="SIGMA54_3"/>
    <property type="match status" value="1"/>
</dbReference>
<evidence type="ECO:0000256" key="2">
    <source>
        <dbReference type="ARBA" id="ARBA00022478"/>
    </source>
</evidence>
<dbReference type="EMBL" id="WHOA01000191">
    <property type="protein sequence ID" value="NOU74966.1"/>
    <property type="molecule type" value="Genomic_DNA"/>
</dbReference>
<gene>
    <name evidence="12" type="primary">rpoN</name>
    <name evidence="12" type="ORF">GC098_26865</name>
</gene>
<dbReference type="Pfam" id="PF00309">
    <property type="entry name" value="Sigma54_AID"/>
    <property type="match status" value="1"/>
</dbReference>
<dbReference type="InterPro" id="IPR038709">
    <property type="entry name" value="RpoN_core-bd_sf"/>
</dbReference>
<feature type="domain" description="RNA polymerase sigma factor 54 core-binding" evidence="11">
    <location>
        <begin position="123"/>
        <end position="306"/>
    </location>
</feature>
<dbReference type="PANTHER" id="PTHR32248">
    <property type="entry name" value="RNA POLYMERASE SIGMA-54 FACTOR"/>
    <property type="match status" value="1"/>
</dbReference>
<evidence type="ECO:0000259" key="10">
    <source>
        <dbReference type="Pfam" id="PF04552"/>
    </source>
</evidence>
<organism evidence="12 13">
    <name type="scientific">Paenibacillus phytorum</name>
    <dbReference type="NCBI Taxonomy" id="2654977"/>
    <lineage>
        <taxon>Bacteria</taxon>
        <taxon>Bacillati</taxon>
        <taxon>Bacillota</taxon>
        <taxon>Bacilli</taxon>
        <taxon>Bacillales</taxon>
        <taxon>Paenibacillaceae</taxon>
        <taxon>Paenibacillus</taxon>
    </lineage>
</organism>
<evidence type="ECO:0000256" key="5">
    <source>
        <dbReference type="ARBA" id="ARBA00023015"/>
    </source>
</evidence>
<evidence type="ECO:0000313" key="13">
    <source>
        <dbReference type="Proteomes" id="UP000616779"/>
    </source>
</evidence>
<dbReference type="Gene3D" id="1.10.10.1330">
    <property type="entry name" value="RNA polymerase sigma-54 factor, core-binding domain"/>
    <property type="match status" value="1"/>
</dbReference>
<dbReference type="InterPro" id="IPR000394">
    <property type="entry name" value="RNA_pol_sigma_54"/>
</dbReference>
<evidence type="ECO:0000256" key="3">
    <source>
        <dbReference type="ARBA" id="ARBA00022679"/>
    </source>
</evidence>
<dbReference type="InterPro" id="IPR007634">
    <property type="entry name" value="RNA_pol_sigma_54_DNA-bd"/>
</dbReference>
<keyword evidence="13" id="KW-1185">Reference proteome</keyword>
<evidence type="ECO:0000256" key="9">
    <source>
        <dbReference type="SAM" id="Phobius"/>
    </source>
</evidence>
<feature type="transmembrane region" description="Helical" evidence="9">
    <location>
        <begin position="20"/>
        <end position="36"/>
    </location>
</feature>
<dbReference type="NCBIfam" id="TIGR02395">
    <property type="entry name" value="rpoN_sigma"/>
    <property type="match status" value="1"/>
</dbReference>
<comment type="caution">
    <text evidence="12">The sequence shown here is derived from an EMBL/GenBank/DDBJ whole genome shotgun (WGS) entry which is preliminary data.</text>
</comment>
<keyword evidence="2" id="KW-0240">DNA-directed RNA polymerase</keyword>
<accession>A0ABX1Y2I3</accession>
<keyword evidence="4" id="KW-0548">Nucleotidyltransferase</keyword>
<reference evidence="12 13" key="1">
    <citation type="submission" date="2019-10" db="EMBL/GenBank/DDBJ databases">
        <title>Description of Paenibacillus terrestris sp. nov.</title>
        <authorList>
            <person name="Carlier A."/>
            <person name="Qi S."/>
        </authorList>
    </citation>
    <scope>NUCLEOTIDE SEQUENCE [LARGE SCALE GENOMIC DNA]</scope>
    <source>
        <strain evidence="12 13">LMG 31458</strain>
    </source>
</reference>
<sequence>MDYNDFCTVDFIYSSFETKILFFLICQLLLYNIYTIEWQVRMLNLSPTVLLQQSQSLSISPKILQSIHVLQLSSVDLVSYLQEQSSENPLLDVLWTDNISSQRTKNKLNGVSSNTVVSLLELTANQEDTLEMMLVSQLRLANHSDRQYKIAKFLAGNLNENGYLTITPKEAAQCLHVSEEEVTEALDKVQALEPAGIAARTLQECLEIQIRRDENADPYAEKLVSCYLNELGAGKWKYLDRELNIPLDRIKQSLAYIRTLNPKPGLAYKHHQNLDIIPDAVIQKFLNRHMVSLNQAGIPKVSLNKQVQQLIFESGSKEAEEYMKKHVQTAMGLIQSLEDRQHTLFRVLEAITEEQMMFLDKGSFFLKPLNLKTIAERLQLHESTVSRAIQNKVVQTPQGMYELKFFFAKGPSTADGEAASAERIKCRIQELIDGENKSKPLSDQQLTEIMNKENLPISRRTVMKYREEMNILSSRLRG</sequence>
<dbReference type="Proteomes" id="UP000616779">
    <property type="component" value="Unassembled WGS sequence"/>
</dbReference>
<evidence type="ECO:0000256" key="7">
    <source>
        <dbReference type="ARBA" id="ARBA00023125"/>
    </source>
</evidence>
<evidence type="ECO:0000256" key="6">
    <source>
        <dbReference type="ARBA" id="ARBA00023082"/>
    </source>
</evidence>
<protein>
    <submittedName>
        <fullName evidence="12">RNA polymerase factor sigma-54</fullName>
    </submittedName>
</protein>
<evidence type="ECO:0000313" key="12">
    <source>
        <dbReference type="EMBL" id="NOU74966.1"/>
    </source>
</evidence>
<feature type="domain" description="RNA polymerase sigma factor 54 DNA-binding" evidence="10">
    <location>
        <begin position="321"/>
        <end position="477"/>
    </location>
</feature>
<keyword evidence="8" id="KW-0804">Transcription</keyword>
<keyword evidence="6" id="KW-0731">Sigma factor</keyword>